<feature type="compositionally biased region" description="Polar residues" evidence="2">
    <location>
        <begin position="600"/>
        <end position="618"/>
    </location>
</feature>
<dbReference type="Gene3D" id="3.30.160.20">
    <property type="match status" value="1"/>
</dbReference>
<dbReference type="InterPro" id="IPR000253">
    <property type="entry name" value="FHA_dom"/>
</dbReference>
<feature type="region of interest" description="Disordered" evidence="2">
    <location>
        <begin position="569"/>
        <end position="624"/>
    </location>
</feature>
<feature type="domain" description="FHA" evidence="3">
    <location>
        <begin position="189"/>
        <end position="247"/>
    </location>
</feature>
<dbReference type="Gene3D" id="2.60.200.20">
    <property type="match status" value="1"/>
</dbReference>
<feature type="coiled-coil region" evidence="1">
    <location>
        <begin position="725"/>
        <end position="858"/>
    </location>
</feature>
<feature type="compositionally biased region" description="Basic and acidic residues" evidence="2">
    <location>
        <begin position="666"/>
        <end position="683"/>
    </location>
</feature>
<dbReference type="InterPro" id="IPR008984">
    <property type="entry name" value="SMAD_FHA_dom_sf"/>
</dbReference>
<evidence type="ECO:0000256" key="1">
    <source>
        <dbReference type="SAM" id="Coils"/>
    </source>
</evidence>
<evidence type="ECO:0000256" key="2">
    <source>
        <dbReference type="SAM" id="MobiDB-lite"/>
    </source>
</evidence>
<sequence length="908" mass="101955">MNEQVKTICRGRCRPRDQGILQKEKFAAHGSSGSASAKGGRPPWQRGASAINTDDNLFCSKMDGSPEKEVFNPVKDSSVFPEFKKPVIIGKRPGVQKTIPVKEREVDQSLNNNPKLTETEVVNSKESSVSSDKKTVGKEKISCPAAVADVANYREPKWSGLCGTTKFGLEILKNGIIIQHLDLALKAYFVIGRLPVCDIVLEHPSVSRFHAVLQYKAVSDSANKEEIGWYLYDLGSTHGTVVNKKQIQSKVYSRVRVGHIFKFGVSTRLFILQGPEEDQEAESELTVTELTQLKELKKKEEASTASQLQLSQSKGIDWGMGEDAQEDENPMAENPFAVIEEGNEDLFLDDPKKTLRGWFEREGYELEYKVEEKSYAHFVCRIDLPIDSATGAPISAEATVKGGKKKEAVVQCALEACRILDRHGLLRKSNHESKASQKKRRCDDDYYSSDEDTFFDRTGAAERKRHAKIKDKAADNVETYDSLMLKYDNIGKEIAQIRDSLDAASTASKATSDMETDDLDSYITALQAQESKPKKSAAALRVMLHQLEKEQSKLKVLINVARPTLIPQPKIAPGTTSEKWPSGITAKSTEQTEREKRPSDQMNVPKISSSNKKTTGFSPTLPETHRVDTAVQPTVTEPVITPREQMQQNSTDPLPTSVSTNPPKNIDLKRTIVEKMTRSEEVPQRTTSASAPLETHSSDGNDKSGLVIRRKRPRNESKLAAEKPEECADSLLSLLEQQLVQAEEECQEYKHFLTKIAKDPEDGNLSSLEALEKELHGLQLEESQLKGELKELELKQQLVLQEMEEEKAEKSVIEQEEERYWKLYSVHHHQRYQALDEQTSLECQLQHVQSNLDRLKQTNAFNATFHLWHVGHFGTINEWKKDVLKIELLANGILSKSNLIRKSSGQKH</sequence>
<proteinExistence type="predicted"/>
<organism evidence="4">
    <name type="scientific">Alona affinis</name>
    <dbReference type="NCBI Taxonomy" id="381656"/>
    <lineage>
        <taxon>Eukaryota</taxon>
        <taxon>Metazoa</taxon>
        <taxon>Ecdysozoa</taxon>
        <taxon>Arthropoda</taxon>
        <taxon>Crustacea</taxon>
        <taxon>Branchiopoda</taxon>
        <taxon>Diplostraca</taxon>
        <taxon>Cladocera</taxon>
        <taxon>Anomopoda</taxon>
        <taxon>Chydoridae</taxon>
        <taxon>Alona</taxon>
    </lineage>
</organism>
<evidence type="ECO:0000259" key="3">
    <source>
        <dbReference type="PROSITE" id="PS50006"/>
    </source>
</evidence>
<dbReference type="PANTHER" id="PTHR23308">
    <property type="entry name" value="NUCLEAR INHIBITOR OF PROTEIN PHOSPHATASE-1"/>
    <property type="match status" value="1"/>
</dbReference>
<name>A0A9N6WQP2_9CRUS</name>
<feature type="region of interest" description="Disordered" evidence="2">
    <location>
        <begin position="25"/>
        <end position="51"/>
    </location>
</feature>
<dbReference type="PROSITE" id="PS50006">
    <property type="entry name" value="FHA_DOMAIN"/>
    <property type="match status" value="1"/>
</dbReference>
<dbReference type="AlphaFoldDB" id="A0A9N6WQP2"/>
<protein>
    <submittedName>
        <fullName evidence="4">EOG090X026V</fullName>
    </submittedName>
</protein>
<dbReference type="Pfam" id="PF17675">
    <property type="entry name" value="APG6_N"/>
    <property type="match status" value="1"/>
</dbReference>
<accession>A0A9N6WQP2</accession>
<feature type="compositionally biased region" description="Basic and acidic residues" evidence="2">
    <location>
        <begin position="590"/>
        <end position="599"/>
    </location>
</feature>
<dbReference type="SMART" id="SM00240">
    <property type="entry name" value="FHA"/>
    <property type="match status" value="1"/>
</dbReference>
<dbReference type="SUPFAM" id="SSF49879">
    <property type="entry name" value="SMAD/FHA domain"/>
    <property type="match status" value="1"/>
</dbReference>
<dbReference type="CDD" id="cd22677">
    <property type="entry name" value="FHA_Kanadaptin"/>
    <property type="match status" value="1"/>
</dbReference>
<feature type="region of interest" description="Disordered" evidence="2">
    <location>
        <begin position="638"/>
        <end position="724"/>
    </location>
</feature>
<feature type="compositionally biased region" description="Polar residues" evidence="2">
    <location>
        <begin position="644"/>
        <end position="663"/>
    </location>
</feature>
<evidence type="ECO:0000313" key="4">
    <source>
        <dbReference type="EMBL" id="CAG4634644.1"/>
    </source>
</evidence>
<gene>
    <name evidence="4" type="primary">EOG090X026V</name>
</gene>
<keyword evidence="1" id="KW-0175">Coiled coil</keyword>
<dbReference type="CDD" id="cd19856">
    <property type="entry name" value="DSRM_Kanadaptin"/>
    <property type="match status" value="1"/>
</dbReference>
<feature type="compositionally biased region" description="Low complexity" evidence="2">
    <location>
        <begin position="28"/>
        <end position="40"/>
    </location>
</feature>
<feature type="compositionally biased region" description="Basic and acidic residues" evidence="2">
    <location>
        <begin position="714"/>
        <end position="724"/>
    </location>
</feature>
<dbReference type="Gene3D" id="6.10.250.3110">
    <property type="match status" value="1"/>
</dbReference>
<dbReference type="InterPro" id="IPR041691">
    <property type="entry name" value="Atg6/beclin_CC"/>
</dbReference>
<reference evidence="4" key="1">
    <citation type="submission" date="2021-04" db="EMBL/GenBank/DDBJ databases">
        <authorList>
            <person name="Cornetti L."/>
        </authorList>
    </citation>
    <scope>NUCLEOTIDE SEQUENCE</scope>
</reference>
<dbReference type="EMBL" id="OC977989">
    <property type="protein sequence ID" value="CAG4634644.1"/>
    <property type="molecule type" value="Genomic_DNA"/>
</dbReference>
<dbReference type="InterPro" id="IPR050923">
    <property type="entry name" value="Cell_Proc_Reg/RNA_Proc"/>
</dbReference>
<dbReference type="Pfam" id="PF00498">
    <property type="entry name" value="FHA"/>
    <property type="match status" value="1"/>
</dbReference>
<feature type="compositionally biased region" description="Polar residues" evidence="2">
    <location>
        <begin position="574"/>
        <end position="589"/>
    </location>
</feature>